<comment type="pathway">
    <text evidence="11">Carbohydrate metabolism; galactose metabolism.</text>
</comment>
<dbReference type="EC" id="2.7.1.6" evidence="11 12"/>
<keyword evidence="3 11" id="KW-0808">Transferase</keyword>
<keyword evidence="9 11" id="KW-0299">Galactose metabolism</keyword>
<dbReference type="PRINTS" id="PR00959">
    <property type="entry name" value="MEVGALKINASE"/>
</dbReference>
<evidence type="ECO:0000313" key="18">
    <source>
        <dbReference type="Proteomes" id="UP000033640"/>
    </source>
</evidence>
<dbReference type="SUPFAM" id="SSF54211">
    <property type="entry name" value="Ribosomal protein S5 domain 2-like"/>
    <property type="match status" value="1"/>
</dbReference>
<feature type="binding site" evidence="11">
    <location>
        <begin position="168"/>
        <end position="174"/>
    </location>
    <ligand>
        <name>ATP</name>
        <dbReference type="ChEBI" id="CHEBI:30616"/>
    </ligand>
</feature>
<feature type="site" description="Transition state stabilizer" evidence="11">
    <location>
        <position position="35"/>
    </location>
</feature>
<dbReference type="NCBIfam" id="TIGR00131">
    <property type="entry name" value="gal_kin"/>
    <property type="match status" value="1"/>
</dbReference>
<dbReference type="PIRSF" id="PIRSF000530">
    <property type="entry name" value="Galactokinase"/>
    <property type="match status" value="1"/>
</dbReference>
<dbReference type="Proteomes" id="UP000033640">
    <property type="component" value="Unassembled WGS sequence"/>
</dbReference>
<feature type="binding site" evidence="11">
    <location>
        <begin position="41"/>
        <end position="44"/>
    </location>
    <ligand>
        <name>substrate</name>
    </ligand>
</feature>
<dbReference type="InterPro" id="IPR019539">
    <property type="entry name" value="GalKase_N"/>
</dbReference>
<feature type="domain" description="GHMP kinase N-terminal" evidence="14">
    <location>
        <begin position="139"/>
        <end position="225"/>
    </location>
</feature>
<dbReference type="OrthoDB" id="250531at2"/>
<reference evidence="17 18" key="1">
    <citation type="submission" date="2015-02" db="EMBL/GenBank/DDBJ databases">
        <title>Draft genome sequences of ten Microbacterium spp. with emphasis on heavy metal contaminated environments.</title>
        <authorList>
            <person name="Corretto E."/>
        </authorList>
    </citation>
    <scope>NUCLEOTIDE SEQUENCE [LARGE SCALE GENOMIC DNA]</scope>
    <source>
        <strain evidence="17 18">BEL4b</strain>
    </source>
</reference>
<name>A0A0F0LH47_9MICO</name>
<evidence type="ECO:0000256" key="3">
    <source>
        <dbReference type="ARBA" id="ARBA00022679"/>
    </source>
</evidence>
<dbReference type="InterPro" id="IPR006206">
    <property type="entry name" value="Mevalonate/galactokinase"/>
</dbReference>
<keyword evidence="2 11" id="KW-0963">Cytoplasm</keyword>
<sequence length="428" mass="44220">MTEQHTQTTAQRDAVALFETLTGHAPDGLWSAPGRVNLIGEHTDYNEGFVLPFAIPHRTVAVVGRRDDGRIRVASTFAPDAVEVGVDELDSLFPALRQAQGPKAGAEGTGTGAEAQAEAEAQGPTAEAQKPTVPEWAAYPLGVAWALQQAGATASGVDIAIASDVPVGAGLSSSAAIEGAAASALNDIWGAGLDRVALARIGRRAENEAVGAPTGIMDQMASMLGEPDAAIFLDCRSLEALPVVVGAAPAGLAILVMDTQVQHAHSTGGYRERRESCERGAAVMGVPSLRDVSVTDLGRAEELMDDVTFRRVRHIVTENQRVLDTVRVLREQGARGIGDLLVASHASMRDDFEISVPELDTAVEAALAAGAIGARMTGGGFGGAAIALIEEDSVDAVSDAVATAFAERGFAAPHLFTVVPSAGAQRDA</sequence>
<comment type="similarity">
    <text evidence="1 11">Belongs to the GHMP kinase family. GalK subfamily.</text>
</comment>
<dbReference type="GO" id="GO:0004335">
    <property type="term" value="F:galactokinase activity"/>
    <property type="evidence" value="ECO:0007669"/>
    <property type="project" value="UniProtKB-UniRule"/>
</dbReference>
<feature type="compositionally biased region" description="Low complexity" evidence="13">
    <location>
        <begin position="112"/>
        <end position="129"/>
    </location>
</feature>
<feature type="domain" description="Galactokinase N-terminal" evidence="16">
    <location>
        <begin position="17"/>
        <end position="65"/>
    </location>
</feature>
<evidence type="ECO:0000259" key="15">
    <source>
        <dbReference type="Pfam" id="PF08544"/>
    </source>
</evidence>
<dbReference type="InterPro" id="IPR006204">
    <property type="entry name" value="GHMP_kinase_N_dom"/>
</dbReference>
<dbReference type="PANTHER" id="PTHR10457:SF7">
    <property type="entry name" value="GALACTOKINASE-RELATED"/>
    <property type="match status" value="1"/>
</dbReference>
<evidence type="ECO:0000256" key="5">
    <source>
        <dbReference type="ARBA" id="ARBA00022741"/>
    </source>
</evidence>
<dbReference type="EMBL" id="JYIW01000016">
    <property type="protein sequence ID" value="KJL31610.1"/>
    <property type="molecule type" value="Genomic_DNA"/>
</dbReference>
<keyword evidence="5 11" id="KW-0547">Nucleotide-binding</keyword>
<evidence type="ECO:0000256" key="9">
    <source>
        <dbReference type="ARBA" id="ARBA00023144"/>
    </source>
</evidence>
<evidence type="ECO:0000256" key="10">
    <source>
        <dbReference type="ARBA" id="ARBA00023277"/>
    </source>
</evidence>
<dbReference type="AlphaFoldDB" id="A0A0F0LH47"/>
<dbReference type="PROSITE" id="PS00627">
    <property type="entry name" value="GHMP_KINASES_ATP"/>
    <property type="match status" value="1"/>
</dbReference>
<evidence type="ECO:0000256" key="7">
    <source>
        <dbReference type="ARBA" id="ARBA00022840"/>
    </source>
</evidence>
<keyword evidence="4 11" id="KW-0479">Metal-binding</keyword>
<dbReference type="PROSITE" id="PS00106">
    <property type="entry name" value="GALACTOKINASE"/>
    <property type="match status" value="1"/>
</dbReference>
<comment type="subcellular location">
    <subcellularLocation>
        <location evidence="11">Cytoplasm</location>
    </subcellularLocation>
</comment>
<dbReference type="PANTHER" id="PTHR10457">
    <property type="entry name" value="MEVALONATE KINASE/GALACTOKINASE"/>
    <property type="match status" value="1"/>
</dbReference>
<evidence type="ECO:0000256" key="4">
    <source>
        <dbReference type="ARBA" id="ARBA00022723"/>
    </source>
</evidence>
<dbReference type="InterPro" id="IPR014721">
    <property type="entry name" value="Ribsml_uS5_D2-typ_fold_subgr"/>
</dbReference>
<comment type="function">
    <text evidence="11">Catalyzes the transfer of the gamma-phosphate of ATP to D-galactose to form alpha-D-galactose-1-phosphate (Gal-1-P).</text>
</comment>
<accession>A0A0F0LH47</accession>
<dbReference type="Gene3D" id="3.30.230.10">
    <property type="match status" value="1"/>
</dbReference>
<dbReference type="GO" id="GO:0006012">
    <property type="term" value="P:galactose metabolic process"/>
    <property type="evidence" value="ECO:0007669"/>
    <property type="project" value="UniProtKB-UniRule"/>
</dbReference>
<comment type="catalytic activity">
    <reaction evidence="11">
        <text>alpha-D-galactose + ATP = alpha-D-galactose 1-phosphate + ADP + H(+)</text>
        <dbReference type="Rhea" id="RHEA:13553"/>
        <dbReference type="ChEBI" id="CHEBI:15378"/>
        <dbReference type="ChEBI" id="CHEBI:28061"/>
        <dbReference type="ChEBI" id="CHEBI:30616"/>
        <dbReference type="ChEBI" id="CHEBI:58336"/>
        <dbReference type="ChEBI" id="CHEBI:456216"/>
        <dbReference type="EC" id="2.7.1.6"/>
    </reaction>
</comment>
<dbReference type="Pfam" id="PF08544">
    <property type="entry name" value="GHMP_kinases_C"/>
    <property type="match status" value="1"/>
</dbReference>
<protein>
    <recommendedName>
        <fullName evidence="11 12">Galactokinase</fullName>
        <ecNumber evidence="11 12">2.7.1.6</ecNumber>
    </recommendedName>
    <alternativeName>
        <fullName evidence="11">Galactose kinase</fullName>
    </alternativeName>
</protein>
<feature type="binding site" evidence="11">
    <location>
        <position position="75"/>
    </location>
    <ligand>
        <name>ATP</name>
        <dbReference type="ChEBI" id="CHEBI:30616"/>
    </ligand>
</feature>
<keyword evidence="10 11" id="KW-0119">Carbohydrate metabolism</keyword>
<dbReference type="PRINTS" id="PR00473">
    <property type="entry name" value="GALCTOKINASE"/>
</dbReference>
<evidence type="ECO:0000313" key="17">
    <source>
        <dbReference type="EMBL" id="KJL31610.1"/>
    </source>
</evidence>
<dbReference type="PATRIC" id="fig|82380.11.peg.493"/>
<dbReference type="FunFam" id="3.30.70.890:FF:000001">
    <property type="entry name" value="Galactokinase"/>
    <property type="match status" value="1"/>
</dbReference>
<feature type="binding site" evidence="11">
    <location>
        <position position="270"/>
    </location>
    <ligand>
        <name>substrate</name>
    </ligand>
</feature>
<dbReference type="InterPro" id="IPR006203">
    <property type="entry name" value="GHMP_knse_ATP-bd_CS"/>
</dbReference>
<organism evidence="17 18">
    <name type="scientific">Microbacterium oxydans</name>
    <dbReference type="NCBI Taxonomy" id="82380"/>
    <lineage>
        <taxon>Bacteria</taxon>
        <taxon>Bacillati</taxon>
        <taxon>Actinomycetota</taxon>
        <taxon>Actinomycetes</taxon>
        <taxon>Micrococcales</taxon>
        <taxon>Microbacteriaceae</taxon>
        <taxon>Microbacterium</taxon>
    </lineage>
</organism>
<gene>
    <name evidence="11 17" type="primary">galK</name>
    <name evidence="17" type="ORF">RS83_00475</name>
</gene>
<dbReference type="InterPro" id="IPR013750">
    <property type="entry name" value="GHMP_kinase_C_dom"/>
</dbReference>
<dbReference type="Gene3D" id="3.30.70.890">
    <property type="entry name" value="GHMP kinase, C-terminal domain"/>
    <property type="match status" value="1"/>
</dbReference>
<keyword evidence="8 11" id="KW-0460">Magnesium</keyword>
<feature type="domain" description="GHMP kinase C-terminal" evidence="15">
    <location>
        <begin position="329"/>
        <end position="405"/>
    </location>
</feature>
<evidence type="ECO:0000256" key="8">
    <source>
        <dbReference type="ARBA" id="ARBA00022842"/>
    </source>
</evidence>
<comment type="caution">
    <text evidence="17">The sequence shown here is derived from an EMBL/GenBank/DDBJ whole genome shotgun (WGS) entry which is preliminary data.</text>
</comment>
<feature type="binding site" evidence="11">
    <location>
        <position position="206"/>
    </location>
    <ligand>
        <name>Mg(2+)</name>
        <dbReference type="ChEBI" id="CHEBI:18420"/>
    </ligand>
</feature>
<keyword evidence="7 11" id="KW-0067">ATP-binding</keyword>
<dbReference type="Pfam" id="PF10509">
    <property type="entry name" value="GalKase_gal_bdg"/>
    <property type="match status" value="1"/>
</dbReference>
<dbReference type="HAMAP" id="MF_00246">
    <property type="entry name" value="Galactokinase"/>
    <property type="match status" value="1"/>
</dbReference>
<evidence type="ECO:0000256" key="13">
    <source>
        <dbReference type="SAM" id="MobiDB-lite"/>
    </source>
</evidence>
<dbReference type="InterPro" id="IPR036554">
    <property type="entry name" value="GHMP_kinase_C_sf"/>
</dbReference>
<dbReference type="Pfam" id="PF00288">
    <property type="entry name" value="GHMP_kinases_N"/>
    <property type="match status" value="1"/>
</dbReference>
<evidence type="ECO:0000256" key="6">
    <source>
        <dbReference type="ARBA" id="ARBA00022777"/>
    </source>
</evidence>
<evidence type="ECO:0000259" key="14">
    <source>
        <dbReference type="Pfam" id="PF00288"/>
    </source>
</evidence>
<dbReference type="InterPro" id="IPR000705">
    <property type="entry name" value="Galactokinase"/>
</dbReference>
<dbReference type="GO" id="GO:0000287">
    <property type="term" value="F:magnesium ion binding"/>
    <property type="evidence" value="ECO:0007669"/>
    <property type="project" value="UniProtKB-UniRule"/>
</dbReference>
<feature type="binding site" evidence="11">
    <location>
        <position position="174"/>
    </location>
    <ligand>
        <name>Mg(2+)</name>
        <dbReference type="ChEBI" id="CHEBI:18420"/>
    </ligand>
</feature>
<dbReference type="GO" id="GO:0005524">
    <property type="term" value="F:ATP binding"/>
    <property type="evidence" value="ECO:0007669"/>
    <property type="project" value="UniProtKB-UniRule"/>
</dbReference>
<dbReference type="SUPFAM" id="SSF55060">
    <property type="entry name" value="GHMP Kinase, C-terminal domain"/>
    <property type="match status" value="1"/>
</dbReference>
<evidence type="ECO:0000256" key="12">
    <source>
        <dbReference type="NCBIfam" id="TIGR00131"/>
    </source>
</evidence>
<dbReference type="InterPro" id="IPR019741">
    <property type="entry name" value="Galactokinase_CS"/>
</dbReference>
<evidence type="ECO:0000259" key="16">
    <source>
        <dbReference type="Pfam" id="PF10509"/>
    </source>
</evidence>
<evidence type="ECO:0000256" key="2">
    <source>
        <dbReference type="ARBA" id="ARBA00022490"/>
    </source>
</evidence>
<dbReference type="GO" id="GO:0005829">
    <property type="term" value="C:cytosol"/>
    <property type="evidence" value="ECO:0007669"/>
    <property type="project" value="TreeGrafter"/>
</dbReference>
<dbReference type="UniPathway" id="UPA00214"/>
<dbReference type="RefSeq" id="WP_045277914.1">
    <property type="nucleotide sequence ID" value="NZ_JYIW01000016.1"/>
</dbReference>
<keyword evidence="6 11" id="KW-0418">Kinase</keyword>
<dbReference type="InterPro" id="IPR020568">
    <property type="entry name" value="Ribosomal_Su5_D2-typ_SF"/>
</dbReference>
<dbReference type="InterPro" id="IPR022963">
    <property type="entry name" value="Galactokinase_bac"/>
</dbReference>
<feature type="active site" description="Proton acceptor" evidence="11">
    <location>
        <position position="218"/>
    </location>
</feature>
<proteinExistence type="inferred from homology"/>
<evidence type="ECO:0000256" key="1">
    <source>
        <dbReference type="ARBA" id="ARBA00006566"/>
    </source>
</evidence>
<evidence type="ECO:0000256" key="11">
    <source>
        <dbReference type="HAMAP-Rule" id="MF_00246"/>
    </source>
</evidence>
<feature type="region of interest" description="Disordered" evidence="13">
    <location>
        <begin position="100"/>
        <end position="131"/>
    </location>
</feature>